<evidence type="ECO:0000256" key="4">
    <source>
        <dbReference type="SAM" id="MobiDB-lite"/>
    </source>
</evidence>
<comment type="subcellular location">
    <subcellularLocation>
        <location evidence="1">Cytoplasm</location>
        <location evidence="1">Cytoskeleton</location>
        <location evidence="1">Cilium axoneme</location>
    </subcellularLocation>
</comment>
<evidence type="ECO:0000256" key="2">
    <source>
        <dbReference type="ARBA" id="ARBA00006010"/>
    </source>
</evidence>
<sequence>MSDSQLQAEVAAAAAAWRPWVERQYAELQPIAGNLTSFTAVSWDHLGPSAGPLRLADFLRLLSWERLREVTLVLSDGEPLPVDALAVLEGCPQLRSLTIQSLHDNFWVSGTLGEFERQEEAGAAALRRLCQLTSLSIERPEMSEPVVEALLQLSQLEQLAVAVTDPYAFADLSVLGGRFPNLRHLRLSPPLWSSYGLQVALPRPAAFRCLESFEFGLHPNNKAGHLWFQSQGYFGTKCGVWVRFSHGQLRLQDAFTSIDDVGITSLQEVVDALLPPGQQLRVLALESLCGGEYEMLDCACRQLAATTRLELRACNLDYEALLRQAPSLQKLTIMHEAGSFGGTFGTLPAAVLPTALTRLDVEGLKLVGLQWFPAMPALEELSLSCDTLCSLVQLQPKSLILLLALAAAAVVLARCVLARMPAGDPAASGLHPKGHKLSSTLTGRDLLQSDKGKQAQQAATARQAGKATQKGGKKGDTSTPPTDSNSDDSSSNPMGPITPTSYALNCGSCTARCPNQSTCQSGSCVCNPGYTKCGTACYNLQNDALRCGAWDRRCPNRSTCKSGNCECNTGLTMCNGACADRSTDPYNCGTCGTVCRTPTYGCSYGQCVCAQGGSYKACSVNGFLTCVNTSTDPKNCGTCGHDCTLGVESKCSYGQCICPNAYEHKCGGLCVNLSTDPSNCGGCSIACSSGVCSYGQCKV</sequence>
<protein>
    <submittedName>
        <fullName evidence="5">Tryptophan synthase alpha chain isoform A</fullName>
    </submittedName>
</protein>
<dbReference type="AlphaFoldDB" id="A0A2P6U266"/>
<feature type="compositionally biased region" description="Low complexity" evidence="4">
    <location>
        <begin position="477"/>
        <end position="493"/>
    </location>
</feature>
<name>A0A2P6U266_CHLSO</name>
<dbReference type="OrthoDB" id="5421723at2759"/>
<feature type="region of interest" description="Disordered" evidence="4">
    <location>
        <begin position="449"/>
        <end position="494"/>
    </location>
</feature>
<evidence type="ECO:0000256" key="3">
    <source>
        <dbReference type="ARBA" id="ARBA00022729"/>
    </source>
</evidence>
<reference evidence="5 6" key="1">
    <citation type="journal article" date="2018" name="Plant J.">
        <title>Genome sequences of Chlorella sorokiniana UTEX 1602 and Micractinium conductrix SAG 241.80: implications to maltose excretion by a green alga.</title>
        <authorList>
            <person name="Arriola M.B."/>
            <person name="Velmurugan N."/>
            <person name="Zhang Y."/>
            <person name="Plunkett M.H."/>
            <person name="Hondzo H."/>
            <person name="Barney B.M."/>
        </authorList>
    </citation>
    <scope>NUCLEOTIDE SEQUENCE [LARGE SCALE GENOMIC DNA]</scope>
    <source>
        <strain evidence="6">UTEX 1602</strain>
    </source>
</reference>
<evidence type="ECO:0000256" key="1">
    <source>
        <dbReference type="ARBA" id="ARBA00004430"/>
    </source>
</evidence>
<organism evidence="5 6">
    <name type="scientific">Chlorella sorokiniana</name>
    <name type="common">Freshwater green alga</name>
    <dbReference type="NCBI Taxonomy" id="3076"/>
    <lineage>
        <taxon>Eukaryota</taxon>
        <taxon>Viridiplantae</taxon>
        <taxon>Chlorophyta</taxon>
        <taxon>core chlorophytes</taxon>
        <taxon>Trebouxiophyceae</taxon>
        <taxon>Chlorellales</taxon>
        <taxon>Chlorellaceae</taxon>
        <taxon>Chlorella clade</taxon>
        <taxon>Chlorella</taxon>
    </lineage>
</organism>
<feature type="compositionally biased region" description="Low complexity" evidence="4">
    <location>
        <begin position="454"/>
        <end position="470"/>
    </location>
</feature>
<dbReference type="EMBL" id="LHPG02000002">
    <property type="protein sequence ID" value="PRW60408.1"/>
    <property type="molecule type" value="Genomic_DNA"/>
</dbReference>
<proteinExistence type="inferred from homology"/>
<gene>
    <name evidence="5" type="ORF">C2E21_1217</name>
</gene>
<evidence type="ECO:0000313" key="6">
    <source>
        <dbReference type="Proteomes" id="UP000239899"/>
    </source>
</evidence>
<comment type="similarity">
    <text evidence="2">Belongs to the STIG1 family.</text>
</comment>
<dbReference type="PANTHER" id="PTHR33227">
    <property type="entry name" value="STIGMA-SPECIFIC STIG1-LIKE PROTEIN 3"/>
    <property type="match status" value="1"/>
</dbReference>
<keyword evidence="6" id="KW-1185">Reference proteome</keyword>
<comment type="caution">
    <text evidence="5">The sequence shown here is derived from an EMBL/GenBank/DDBJ whole genome shotgun (WGS) entry which is preliminary data.</text>
</comment>
<dbReference type="STRING" id="3076.A0A2P6U266"/>
<evidence type="ECO:0000313" key="5">
    <source>
        <dbReference type="EMBL" id="PRW60408.1"/>
    </source>
</evidence>
<dbReference type="Proteomes" id="UP000239899">
    <property type="component" value="Unassembled WGS sequence"/>
</dbReference>
<dbReference type="Gene3D" id="3.80.10.10">
    <property type="entry name" value="Ribonuclease Inhibitor"/>
    <property type="match status" value="2"/>
</dbReference>
<keyword evidence="3" id="KW-0732">Signal</keyword>
<dbReference type="InterPro" id="IPR032675">
    <property type="entry name" value="LRR_dom_sf"/>
</dbReference>
<dbReference type="PANTHER" id="PTHR33227:SF48">
    <property type="entry name" value="STIGMA-SPECIFIC STIG1-LIKE PROTEIN 4"/>
    <property type="match status" value="1"/>
</dbReference>
<dbReference type="SUPFAM" id="SSF52058">
    <property type="entry name" value="L domain-like"/>
    <property type="match status" value="1"/>
</dbReference>
<dbReference type="GO" id="GO:0005930">
    <property type="term" value="C:axoneme"/>
    <property type="evidence" value="ECO:0007669"/>
    <property type="project" value="UniProtKB-SubCell"/>
</dbReference>
<dbReference type="InterPro" id="IPR006969">
    <property type="entry name" value="Stig-like"/>
</dbReference>
<accession>A0A2P6U266</accession>